<sequence>MRCQIGPIRGSLRTSFFTRVRQPLTLQVGCNTFNDDFWQVIVLTQDFVEKSMLILPVFL</sequence>
<name>A0ABN4HW64_9BURK</name>
<dbReference type="Proteomes" id="UP000063429">
    <property type="component" value="Chromosome"/>
</dbReference>
<gene>
    <name evidence="1" type="ORF">F506_09475</name>
</gene>
<dbReference type="EMBL" id="CP011409">
    <property type="protein sequence ID" value="AKZ62877.1"/>
    <property type="molecule type" value="Genomic_DNA"/>
</dbReference>
<proteinExistence type="predicted"/>
<reference evidence="2" key="1">
    <citation type="journal article" date="2015" name="Genome Announc.">
        <title>Complete Genome Sequence of Herbaspirillum hiltneri N3 (DSM 17495), Isolated from Surface-Sterilized Wheat Roots.</title>
        <authorList>
            <person name="Guizelini D."/>
            <person name="Saizaki P.M."/>
            <person name="Coimbra N.A."/>
            <person name="Weiss V.A."/>
            <person name="Faoro H."/>
            <person name="Sfeir M.Z."/>
            <person name="Baura V.A."/>
            <person name="Monteiro R.A."/>
            <person name="Chubatsu L.S."/>
            <person name="Souza E.M."/>
            <person name="Cruz L.M."/>
            <person name="Pedrosa F.O."/>
            <person name="Raittz R.T."/>
            <person name="Marchaukoski J.N."/>
            <person name="Steffens M.B."/>
        </authorList>
    </citation>
    <scope>NUCLEOTIDE SEQUENCE [LARGE SCALE GENOMIC DNA]</scope>
    <source>
        <strain evidence="2">N3</strain>
    </source>
</reference>
<organism evidence="1 2">
    <name type="scientific">Herbaspirillum hiltneri N3</name>
    <dbReference type="NCBI Taxonomy" id="1262470"/>
    <lineage>
        <taxon>Bacteria</taxon>
        <taxon>Pseudomonadati</taxon>
        <taxon>Pseudomonadota</taxon>
        <taxon>Betaproteobacteria</taxon>
        <taxon>Burkholderiales</taxon>
        <taxon>Oxalobacteraceae</taxon>
        <taxon>Herbaspirillum</taxon>
    </lineage>
</organism>
<evidence type="ECO:0000313" key="2">
    <source>
        <dbReference type="Proteomes" id="UP000063429"/>
    </source>
</evidence>
<keyword evidence="2" id="KW-1185">Reference proteome</keyword>
<evidence type="ECO:0000313" key="1">
    <source>
        <dbReference type="EMBL" id="AKZ62877.1"/>
    </source>
</evidence>
<dbReference type="RefSeq" id="WP_053196905.1">
    <property type="nucleotide sequence ID" value="NZ_CP011409.1"/>
</dbReference>
<accession>A0ABN4HW64</accession>
<protein>
    <submittedName>
        <fullName evidence="1">Uncharacterized protein</fullName>
    </submittedName>
</protein>